<reference evidence="2 3" key="1">
    <citation type="submission" date="2016-11" db="EMBL/GenBank/DDBJ databases">
        <authorList>
            <person name="Jaros S."/>
            <person name="Januszkiewicz K."/>
            <person name="Wedrychowicz H."/>
        </authorList>
    </citation>
    <scope>NUCLEOTIDE SEQUENCE [LARGE SCALE GENOMIC DNA]</scope>
    <source>
        <strain evidence="2 3">DSM 12906</strain>
    </source>
</reference>
<accession>A0A1M6GUG3</accession>
<dbReference type="RefSeq" id="WP_073187301.1">
    <property type="nucleotide sequence ID" value="NZ_FQZG01000028.1"/>
</dbReference>
<dbReference type="OrthoDB" id="128799at2"/>
<dbReference type="GO" id="GO:0004177">
    <property type="term" value="F:aminopeptidase activity"/>
    <property type="evidence" value="ECO:0007669"/>
    <property type="project" value="UniProtKB-KW"/>
</dbReference>
<keyword evidence="2" id="KW-0378">Hydrolase</keyword>
<dbReference type="PANTHER" id="PTHR43056:SF5">
    <property type="entry name" value="PEPTIDASE S9 PROLYL OLIGOPEPTIDASE CATALYTIC DOMAIN-CONTAINING PROTEIN"/>
    <property type="match status" value="1"/>
</dbReference>
<feature type="domain" description="Peptidase S9 prolyl oligopeptidase catalytic" evidence="1">
    <location>
        <begin position="388"/>
        <end position="595"/>
    </location>
</feature>
<sequence length="614" mass="65206">MRTPTPIDSVLHYPDAISQVRATDEAVYWLATIAAEDGRTTVRRLLGGEVSELTPEANVRSRAMEYGGGAYAVDGLAVAYCDDRTGRVWLRGEAGTCPVTPENSPYVYGGLVLSIADGVILAVREDHSAEPETRTEIVALSLSGANDGGGTVIATGADFYASIALSGCRVAWQQWDHPNMSWDTSSVWTATLADPSDAAPVASSDGVSAGYPVWLPSGRLAFVSDEDGFWNWQIVDGPRWKIDRDCSGPLWVLNPAVAVGFGDDRIATVCYGDGAGRLAGWTPSDGSEAFPVPGTTDIESLATAGGIVFVVAEWPDRGSSLFAIHPDGSTESLAGPTRKEPDVVRGESIWAEGESGPVQSWLYRPESATPPLIVMTHGGPTSMATAGYDATTQFWVSRGFAVLDVNYSGSTGFGRAYRDRLKGRWGLLDVSDAVAAVRAVTDRGLADPTRVAITGGSAGGYTTLQSLTTTDVYAAGISRYGIGDLTTLVTDTHKAESRYPEGLVAPWPEGRAIYEDRSPVNHLERLSTPMLILQGTEDKVVPPSQAVQMAEAVRGAGQPVALLMLEGEGHGFRALATRRRALEAQVSFLEQVFGMPHSPDVPVLEIESLGLSGR</sequence>
<dbReference type="Pfam" id="PF00326">
    <property type="entry name" value="Peptidase_S9"/>
    <property type="match status" value="1"/>
</dbReference>
<dbReference type="EMBL" id="FQZG01000028">
    <property type="protein sequence ID" value="SHJ13583.1"/>
    <property type="molecule type" value="Genomic_DNA"/>
</dbReference>
<gene>
    <name evidence="2" type="ORF">SAMN02745244_01800</name>
</gene>
<name>A0A1M6GUG3_9ACTN</name>
<evidence type="ECO:0000259" key="1">
    <source>
        <dbReference type="Pfam" id="PF00326"/>
    </source>
</evidence>
<dbReference type="GO" id="GO:0008236">
    <property type="term" value="F:serine-type peptidase activity"/>
    <property type="evidence" value="ECO:0007669"/>
    <property type="project" value="InterPro"/>
</dbReference>
<dbReference type="Proteomes" id="UP000184512">
    <property type="component" value="Unassembled WGS sequence"/>
</dbReference>
<keyword evidence="2" id="KW-0031">Aminopeptidase</keyword>
<dbReference type="SUPFAM" id="SSF53474">
    <property type="entry name" value="alpha/beta-Hydrolases"/>
    <property type="match status" value="1"/>
</dbReference>
<dbReference type="InterPro" id="IPR029058">
    <property type="entry name" value="AB_hydrolase_fold"/>
</dbReference>
<dbReference type="SUPFAM" id="SSF69322">
    <property type="entry name" value="Tricorn protease domain 2"/>
    <property type="match status" value="1"/>
</dbReference>
<dbReference type="AlphaFoldDB" id="A0A1M6GUG3"/>
<proteinExistence type="predicted"/>
<protein>
    <submittedName>
        <fullName evidence="2">Dipeptidyl aminopeptidase/acylaminoacyl peptidase</fullName>
    </submittedName>
</protein>
<dbReference type="GO" id="GO:0006508">
    <property type="term" value="P:proteolysis"/>
    <property type="evidence" value="ECO:0007669"/>
    <property type="project" value="InterPro"/>
</dbReference>
<dbReference type="InterPro" id="IPR001375">
    <property type="entry name" value="Peptidase_S9_cat"/>
</dbReference>
<keyword evidence="2" id="KW-0645">Protease</keyword>
<evidence type="ECO:0000313" key="2">
    <source>
        <dbReference type="EMBL" id="SHJ13583.1"/>
    </source>
</evidence>
<dbReference type="InterPro" id="IPR050585">
    <property type="entry name" value="Xaa-Pro_dipeptidyl-ppase/CocE"/>
</dbReference>
<dbReference type="STRING" id="1123357.SAMN02745244_01800"/>
<dbReference type="PANTHER" id="PTHR43056">
    <property type="entry name" value="PEPTIDASE S9 PROLYL OLIGOPEPTIDASE"/>
    <property type="match status" value="1"/>
</dbReference>
<dbReference type="Gene3D" id="3.40.50.1820">
    <property type="entry name" value="alpha/beta hydrolase"/>
    <property type="match status" value="1"/>
</dbReference>
<evidence type="ECO:0000313" key="3">
    <source>
        <dbReference type="Proteomes" id="UP000184512"/>
    </source>
</evidence>
<keyword evidence="3" id="KW-1185">Reference proteome</keyword>
<organism evidence="2 3">
    <name type="scientific">Tessaracoccus bendigoensis DSM 12906</name>
    <dbReference type="NCBI Taxonomy" id="1123357"/>
    <lineage>
        <taxon>Bacteria</taxon>
        <taxon>Bacillati</taxon>
        <taxon>Actinomycetota</taxon>
        <taxon>Actinomycetes</taxon>
        <taxon>Propionibacteriales</taxon>
        <taxon>Propionibacteriaceae</taxon>
        <taxon>Tessaracoccus</taxon>
    </lineage>
</organism>